<organism evidence="3 4">
    <name type="scientific">Ochrobactrum teleogrylli</name>
    <dbReference type="NCBI Taxonomy" id="2479765"/>
    <lineage>
        <taxon>Bacteria</taxon>
        <taxon>Pseudomonadati</taxon>
        <taxon>Pseudomonadota</taxon>
        <taxon>Alphaproteobacteria</taxon>
        <taxon>Hyphomicrobiales</taxon>
        <taxon>Brucellaceae</taxon>
        <taxon>Brucella/Ochrobactrum group</taxon>
        <taxon>Ochrobactrum</taxon>
    </lineage>
</organism>
<evidence type="ECO:0000313" key="4">
    <source>
        <dbReference type="Proteomes" id="UP001362311"/>
    </source>
</evidence>
<dbReference type="Pfam" id="PF01266">
    <property type="entry name" value="DAO"/>
    <property type="match status" value="1"/>
</dbReference>
<dbReference type="RefSeq" id="WP_339441548.1">
    <property type="nucleotide sequence ID" value="NZ_JBBHKQ010000002.1"/>
</dbReference>
<dbReference type="PANTHER" id="PTHR13847">
    <property type="entry name" value="SARCOSINE DEHYDROGENASE-RELATED"/>
    <property type="match status" value="1"/>
</dbReference>
<keyword evidence="1 3" id="KW-0560">Oxidoreductase</keyword>
<dbReference type="InterPro" id="IPR036188">
    <property type="entry name" value="FAD/NAD-bd_sf"/>
</dbReference>
<evidence type="ECO:0000313" key="3">
    <source>
        <dbReference type="EMBL" id="MEJ5902278.1"/>
    </source>
</evidence>
<dbReference type="EC" id="1.-.-.-" evidence="3"/>
<dbReference type="GO" id="GO:0016491">
    <property type="term" value="F:oxidoreductase activity"/>
    <property type="evidence" value="ECO:0007669"/>
    <property type="project" value="UniProtKB-KW"/>
</dbReference>
<protein>
    <submittedName>
        <fullName evidence="3">FAD-binding oxidoreductase</fullName>
        <ecNumber evidence="3">1.-.-.-</ecNumber>
    </submittedName>
</protein>
<dbReference type="Gene3D" id="3.50.50.60">
    <property type="entry name" value="FAD/NAD(P)-binding domain"/>
    <property type="match status" value="1"/>
</dbReference>
<dbReference type="SUPFAM" id="SSF51905">
    <property type="entry name" value="FAD/NAD(P)-binding domain"/>
    <property type="match status" value="1"/>
</dbReference>
<dbReference type="Gene3D" id="3.30.9.10">
    <property type="entry name" value="D-Amino Acid Oxidase, subunit A, domain 2"/>
    <property type="match status" value="1"/>
</dbReference>
<name>A0ABD5K4E1_9HYPH</name>
<evidence type="ECO:0000256" key="1">
    <source>
        <dbReference type="ARBA" id="ARBA00023002"/>
    </source>
</evidence>
<dbReference type="AlphaFoldDB" id="A0ABD5K4E1"/>
<dbReference type="InterPro" id="IPR006076">
    <property type="entry name" value="FAD-dep_OxRdtase"/>
</dbReference>
<dbReference type="EMBL" id="JBBHKQ010000002">
    <property type="protein sequence ID" value="MEJ5902278.1"/>
    <property type="molecule type" value="Genomic_DNA"/>
</dbReference>
<sequence length="439" mass="48211">MFQLFSPRSDQWLPQTLINPVLTYLWRRLFMADHDAATRKDKLRTGIPFWIKTPNSRVRADRHLPDQSFDVIVIGAGISGALMAEALTRSGKSVLIVDRRPPVRGSTSASTSMIQHEIDIPLTQLRRKIGAAPANAAWIRSAQAVQDLIDLSARLEINCQMHRKSALYLAGNEMGAQSLAKEVVARNEIGIKADYLNRAALIARFGVDRPAAILSDVSASANPAQLTAGLLHKALTRNAHIVSPVEITDMAEMPSGVALATRKGEVLVAEHAVFCTGYEYLPQMETKWHSIISTWAIASKPMSGVPRWMRNLLVWEAADPYLYLRTDAFGRIIAGGEDEQAQESSHDPKKLAYKAAIIAKKLKDLTGIAIDKPDYIWSSPFGITKDGLPIIDRVPGYERIFAAMGFGGNGITFAMIASQNITAAITGKPVPDGELFQYR</sequence>
<gene>
    <name evidence="3" type="ORF">WIX40_19440</name>
</gene>
<proteinExistence type="predicted"/>
<evidence type="ECO:0000259" key="2">
    <source>
        <dbReference type="Pfam" id="PF01266"/>
    </source>
</evidence>
<dbReference type="PANTHER" id="PTHR13847:SF201">
    <property type="entry name" value="PUTATIBE OXIDOREDUCTASE"/>
    <property type="match status" value="1"/>
</dbReference>
<accession>A0ABD5K4E1</accession>
<dbReference type="Proteomes" id="UP001362311">
    <property type="component" value="Unassembled WGS sequence"/>
</dbReference>
<comment type="caution">
    <text evidence="3">The sequence shown here is derived from an EMBL/GenBank/DDBJ whole genome shotgun (WGS) entry which is preliminary data.</text>
</comment>
<reference evidence="3 4" key="1">
    <citation type="submission" date="2024-03" db="EMBL/GenBank/DDBJ databases">
        <title>Reference genomes for the five species model microbial community.</title>
        <authorList>
            <person name="Padfield D."/>
        </authorList>
    </citation>
    <scope>NUCLEOTIDE SEQUENCE [LARGE SCALE GENOMIC DNA]</scope>
    <source>
        <strain evidence="3 4">AB1</strain>
    </source>
</reference>
<feature type="domain" description="FAD dependent oxidoreductase" evidence="2">
    <location>
        <begin position="70"/>
        <end position="421"/>
    </location>
</feature>